<keyword evidence="3" id="KW-0411">Iron-sulfur</keyword>
<evidence type="ECO:0000256" key="3">
    <source>
        <dbReference type="ARBA" id="ARBA00023014"/>
    </source>
</evidence>
<accession>A0A2W7N2N8</accession>
<name>A0A2W7N2N8_9BACT</name>
<evidence type="ECO:0000256" key="1">
    <source>
        <dbReference type="ARBA" id="ARBA00022723"/>
    </source>
</evidence>
<keyword evidence="5" id="KW-1185">Reference proteome</keyword>
<keyword evidence="1" id="KW-0479">Metal-binding</keyword>
<organism evidence="4 5">
    <name type="scientific">Breznakibacter xylanolyticus</name>
    <dbReference type="NCBI Taxonomy" id="990"/>
    <lineage>
        <taxon>Bacteria</taxon>
        <taxon>Pseudomonadati</taxon>
        <taxon>Bacteroidota</taxon>
        <taxon>Bacteroidia</taxon>
        <taxon>Marinilabiliales</taxon>
        <taxon>Marinilabiliaceae</taxon>
        <taxon>Breznakibacter</taxon>
    </lineage>
</organism>
<dbReference type="GO" id="GO:0051536">
    <property type="term" value="F:iron-sulfur cluster binding"/>
    <property type="evidence" value="ECO:0007669"/>
    <property type="project" value="UniProtKB-KW"/>
</dbReference>
<reference evidence="4 5" key="1">
    <citation type="submission" date="2018-06" db="EMBL/GenBank/DDBJ databases">
        <title>Genomic Encyclopedia of Archaeal and Bacterial Type Strains, Phase II (KMG-II): from individual species to whole genera.</title>
        <authorList>
            <person name="Goeker M."/>
        </authorList>
    </citation>
    <scope>NUCLEOTIDE SEQUENCE [LARGE SCALE GENOMIC DNA]</scope>
    <source>
        <strain evidence="4 5">DSM 6779</strain>
    </source>
</reference>
<dbReference type="InterPro" id="IPR017900">
    <property type="entry name" value="4Fe4S_Fe_S_CS"/>
</dbReference>
<evidence type="ECO:0000313" key="5">
    <source>
        <dbReference type="Proteomes" id="UP000249239"/>
    </source>
</evidence>
<gene>
    <name evidence="4" type="ORF">LX69_02481</name>
</gene>
<sequence>MQVRDLSMAGAWGDSVDVLKAIEPSLVNCITCGGCAAACAASANVSVAKAILLLRRGLLADARAALEGCLFCGKCRFVCPMGVNTRGVIAALTFSPDSSGNILHQ</sequence>
<dbReference type="SUPFAM" id="SSF46548">
    <property type="entry name" value="alpha-helical ferredoxin"/>
    <property type="match status" value="1"/>
</dbReference>
<keyword evidence="2" id="KW-0408">Iron</keyword>
<proteinExistence type="predicted"/>
<protein>
    <submittedName>
        <fullName evidence="4">4Fe-4S dicluster protein</fullName>
    </submittedName>
</protein>
<evidence type="ECO:0000313" key="4">
    <source>
        <dbReference type="EMBL" id="PZX14301.1"/>
    </source>
</evidence>
<dbReference type="Proteomes" id="UP000249239">
    <property type="component" value="Unassembled WGS sequence"/>
</dbReference>
<evidence type="ECO:0000256" key="2">
    <source>
        <dbReference type="ARBA" id="ARBA00023004"/>
    </source>
</evidence>
<comment type="caution">
    <text evidence="4">The sequence shown here is derived from an EMBL/GenBank/DDBJ whole genome shotgun (WGS) entry which is preliminary data.</text>
</comment>
<dbReference type="GO" id="GO:0046872">
    <property type="term" value="F:metal ion binding"/>
    <property type="evidence" value="ECO:0007669"/>
    <property type="project" value="UniProtKB-KW"/>
</dbReference>
<dbReference type="AlphaFoldDB" id="A0A2W7N2N8"/>
<dbReference type="EMBL" id="QKZK01000021">
    <property type="protein sequence ID" value="PZX14301.1"/>
    <property type="molecule type" value="Genomic_DNA"/>
</dbReference>
<dbReference type="Gene3D" id="1.10.1060.10">
    <property type="entry name" value="Alpha-helical ferredoxin"/>
    <property type="match status" value="1"/>
</dbReference>
<dbReference type="InterPro" id="IPR009051">
    <property type="entry name" value="Helical_ferredxn"/>
</dbReference>
<dbReference type="PROSITE" id="PS00198">
    <property type="entry name" value="4FE4S_FER_1"/>
    <property type="match status" value="1"/>
</dbReference>